<dbReference type="EMBL" id="JASPKZ010007797">
    <property type="protein sequence ID" value="KAJ9582486.1"/>
    <property type="molecule type" value="Genomic_DNA"/>
</dbReference>
<reference evidence="6" key="2">
    <citation type="submission" date="2023-05" db="EMBL/GenBank/DDBJ databases">
        <authorList>
            <person name="Fouks B."/>
        </authorList>
    </citation>
    <scope>NUCLEOTIDE SEQUENCE</scope>
    <source>
        <strain evidence="6">Stay&amp;Tobe</strain>
        <tissue evidence="6">Testes</tissue>
    </source>
</reference>
<organism evidence="6 7">
    <name type="scientific">Diploptera punctata</name>
    <name type="common">Pacific beetle cockroach</name>
    <dbReference type="NCBI Taxonomy" id="6984"/>
    <lineage>
        <taxon>Eukaryota</taxon>
        <taxon>Metazoa</taxon>
        <taxon>Ecdysozoa</taxon>
        <taxon>Arthropoda</taxon>
        <taxon>Hexapoda</taxon>
        <taxon>Insecta</taxon>
        <taxon>Pterygota</taxon>
        <taxon>Neoptera</taxon>
        <taxon>Polyneoptera</taxon>
        <taxon>Dictyoptera</taxon>
        <taxon>Blattodea</taxon>
        <taxon>Blaberoidea</taxon>
        <taxon>Blaberidae</taxon>
        <taxon>Diplopterinae</taxon>
        <taxon>Diploptera</taxon>
    </lineage>
</organism>
<proteinExistence type="inferred from homology"/>
<dbReference type="InterPro" id="IPR054577">
    <property type="entry name" value="OBP47-like_dom"/>
</dbReference>
<evidence type="ECO:0000313" key="7">
    <source>
        <dbReference type="Proteomes" id="UP001233999"/>
    </source>
</evidence>
<dbReference type="GO" id="GO:0005576">
    <property type="term" value="C:extracellular region"/>
    <property type="evidence" value="ECO:0007669"/>
    <property type="project" value="UniProtKB-SubCell"/>
</dbReference>
<protein>
    <recommendedName>
        <fullName evidence="5">OBP47-like domain-containing protein</fullName>
    </recommendedName>
</protein>
<feature type="compositionally biased region" description="Polar residues" evidence="4">
    <location>
        <begin position="62"/>
        <end position="75"/>
    </location>
</feature>
<dbReference type="Gene3D" id="1.10.238.270">
    <property type="match status" value="1"/>
</dbReference>
<feature type="compositionally biased region" description="Pro residues" evidence="4">
    <location>
        <begin position="21"/>
        <end position="58"/>
    </location>
</feature>
<evidence type="ECO:0000313" key="6">
    <source>
        <dbReference type="EMBL" id="KAJ9582486.1"/>
    </source>
</evidence>
<evidence type="ECO:0000259" key="5">
    <source>
        <dbReference type="Pfam" id="PF22651"/>
    </source>
</evidence>
<sequence length="216" mass="23002">MSMIIEWEVMKDCMGPGGPRHGPPGGPGGPPPPPPDGEFGPPPPPPDGESGPPPPPPESESAESSDTTNSASSEQGGKGRKGGPRRGPPGGPGHFKERMACDMECAFGKINAIKDGAVDQQAFEEYVVNRFKDNPEDPWKDVATNAVKTCGSADAVTIDQEQKCKSGAGETMMCMHRQMFKNCPESNWQNTDECNACRESEDKCPYKRGGKGKGRN</sequence>
<dbReference type="Pfam" id="PF22651">
    <property type="entry name" value="OBP47_like"/>
    <property type="match status" value="1"/>
</dbReference>
<dbReference type="InterPro" id="IPR052295">
    <property type="entry name" value="Odorant-binding_protein"/>
</dbReference>
<name>A0AAD7ZLB7_DIPPU</name>
<evidence type="ECO:0000256" key="3">
    <source>
        <dbReference type="ARBA" id="ARBA00022525"/>
    </source>
</evidence>
<dbReference type="PANTHER" id="PTHR21066:SF3">
    <property type="entry name" value="IP02236P"/>
    <property type="match status" value="1"/>
</dbReference>
<evidence type="ECO:0000256" key="2">
    <source>
        <dbReference type="ARBA" id="ARBA00008098"/>
    </source>
</evidence>
<reference evidence="6" key="1">
    <citation type="journal article" date="2023" name="IScience">
        <title>Live-bearing cockroach genome reveals convergent evolutionary mechanisms linked to viviparity in insects and beyond.</title>
        <authorList>
            <person name="Fouks B."/>
            <person name="Harrison M.C."/>
            <person name="Mikhailova A.A."/>
            <person name="Marchal E."/>
            <person name="English S."/>
            <person name="Carruthers M."/>
            <person name="Jennings E.C."/>
            <person name="Chiamaka E.L."/>
            <person name="Frigard R.A."/>
            <person name="Pippel M."/>
            <person name="Attardo G.M."/>
            <person name="Benoit J.B."/>
            <person name="Bornberg-Bauer E."/>
            <person name="Tobe S.S."/>
        </authorList>
    </citation>
    <scope>NUCLEOTIDE SEQUENCE</scope>
    <source>
        <strain evidence="6">Stay&amp;Tobe</strain>
    </source>
</reference>
<evidence type="ECO:0000256" key="4">
    <source>
        <dbReference type="SAM" id="MobiDB-lite"/>
    </source>
</evidence>
<dbReference type="AlphaFoldDB" id="A0AAD7ZLB7"/>
<evidence type="ECO:0000256" key="1">
    <source>
        <dbReference type="ARBA" id="ARBA00004613"/>
    </source>
</evidence>
<comment type="similarity">
    <text evidence="2">Belongs to the PBP/GOBP family.</text>
</comment>
<comment type="subcellular location">
    <subcellularLocation>
        <location evidence="1">Secreted</location>
    </subcellularLocation>
</comment>
<accession>A0AAD7ZLB7</accession>
<dbReference type="Proteomes" id="UP001233999">
    <property type="component" value="Unassembled WGS sequence"/>
</dbReference>
<dbReference type="PANTHER" id="PTHR21066">
    <property type="entry name" value="ODORANT-BINDING PROTEIN 59A-RELATED"/>
    <property type="match status" value="1"/>
</dbReference>
<gene>
    <name evidence="6" type="ORF">L9F63_003179</name>
</gene>
<dbReference type="SUPFAM" id="SSF101447">
    <property type="entry name" value="Formin homology 2 domain (FH2 domain)"/>
    <property type="match status" value="1"/>
</dbReference>
<feature type="region of interest" description="Disordered" evidence="4">
    <location>
        <begin position="1"/>
        <end position="96"/>
    </location>
</feature>
<comment type="caution">
    <text evidence="6">The sequence shown here is derived from an EMBL/GenBank/DDBJ whole genome shotgun (WGS) entry which is preliminary data.</text>
</comment>
<keyword evidence="3" id="KW-0964">Secreted</keyword>
<feature type="domain" description="OBP47-like" evidence="5">
    <location>
        <begin position="99"/>
        <end position="199"/>
    </location>
</feature>
<keyword evidence="7" id="KW-1185">Reference proteome</keyword>